<feature type="domain" description="CCAAT-binding factor" evidence="2">
    <location>
        <begin position="5"/>
        <end position="60"/>
    </location>
</feature>
<dbReference type="InterPro" id="IPR005612">
    <property type="entry name" value="CCAAT-binding_factor"/>
</dbReference>
<dbReference type="Pfam" id="PF03914">
    <property type="entry name" value="CBF"/>
    <property type="match status" value="1"/>
</dbReference>
<proteinExistence type="inferred from homology"/>
<evidence type="ECO:0000313" key="4">
    <source>
        <dbReference type="Proteomes" id="UP000663879"/>
    </source>
</evidence>
<dbReference type="PANTHER" id="PTHR12455">
    <property type="entry name" value="NUCLEOLAR COMPLEX PROTEIN 4"/>
    <property type="match status" value="1"/>
</dbReference>
<dbReference type="AlphaFoldDB" id="A0A814NC30"/>
<reference evidence="3" key="1">
    <citation type="submission" date="2021-02" db="EMBL/GenBank/DDBJ databases">
        <authorList>
            <person name="Nowell W R."/>
        </authorList>
    </citation>
    <scope>NUCLEOTIDE SEQUENCE</scope>
    <source>
        <strain evidence="3">Ploen Becks lab</strain>
    </source>
</reference>
<dbReference type="PANTHER" id="PTHR12455:SF0">
    <property type="entry name" value="NUCLEOLAR COMPLEX PROTEIN 4 HOMOLOG"/>
    <property type="match status" value="1"/>
</dbReference>
<keyword evidence="4" id="KW-1185">Reference proteome</keyword>
<evidence type="ECO:0000259" key="2">
    <source>
        <dbReference type="Pfam" id="PF03914"/>
    </source>
</evidence>
<protein>
    <recommendedName>
        <fullName evidence="2">CCAAT-binding factor domain-containing protein</fullName>
    </recommendedName>
</protein>
<organism evidence="3 4">
    <name type="scientific">Brachionus calyciflorus</name>
    <dbReference type="NCBI Taxonomy" id="104777"/>
    <lineage>
        <taxon>Eukaryota</taxon>
        <taxon>Metazoa</taxon>
        <taxon>Spiralia</taxon>
        <taxon>Gnathifera</taxon>
        <taxon>Rotifera</taxon>
        <taxon>Eurotatoria</taxon>
        <taxon>Monogononta</taxon>
        <taxon>Pseudotrocha</taxon>
        <taxon>Ploima</taxon>
        <taxon>Brachionidae</taxon>
        <taxon>Brachionus</taxon>
    </lineage>
</organism>
<dbReference type="GO" id="GO:0042254">
    <property type="term" value="P:ribosome biogenesis"/>
    <property type="evidence" value="ECO:0007669"/>
    <property type="project" value="InterPro"/>
</dbReference>
<comment type="similarity">
    <text evidence="1">Belongs to the CBF/MAK21 family.</text>
</comment>
<sequence length="121" mass="14125">MFLLSTHFSSVIVGTFIKKLSRMTLTCPPADLKFLIMFIYNLLIRHPNFEKLTSLSQTIEFPLDDAFENNSYEFLIEIELDSNKATANCAINYSICLDEKDREFFDRNVSNLVRINKKIFE</sequence>
<dbReference type="InterPro" id="IPR027193">
    <property type="entry name" value="Noc4"/>
</dbReference>
<dbReference type="GO" id="GO:0030692">
    <property type="term" value="C:Noc4p-Nop14p complex"/>
    <property type="evidence" value="ECO:0007669"/>
    <property type="project" value="TreeGrafter"/>
</dbReference>
<name>A0A814NC30_9BILA</name>
<evidence type="ECO:0000256" key="1">
    <source>
        <dbReference type="ARBA" id="ARBA00007797"/>
    </source>
</evidence>
<comment type="caution">
    <text evidence="3">The sequence shown here is derived from an EMBL/GenBank/DDBJ whole genome shotgun (WGS) entry which is preliminary data.</text>
</comment>
<accession>A0A814NC30</accession>
<dbReference type="GO" id="GO:0032040">
    <property type="term" value="C:small-subunit processome"/>
    <property type="evidence" value="ECO:0007669"/>
    <property type="project" value="TreeGrafter"/>
</dbReference>
<dbReference type="OrthoDB" id="10263185at2759"/>
<evidence type="ECO:0000313" key="3">
    <source>
        <dbReference type="EMBL" id="CAF1090200.1"/>
    </source>
</evidence>
<dbReference type="Proteomes" id="UP000663879">
    <property type="component" value="Unassembled WGS sequence"/>
</dbReference>
<gene>
    <name evidence="3" type="ORF">OXX778_LOCUS20632</name>
</gene>
<dbReference type="EMBL" id="CAJNOC010007008">
    <property type="protein sequence ID" value="CAF1090200.1"/>
    <property type="molecule type" value="Genomic_DNA"/>
</dbReference>